<evidence type="ECO:0000256" key="1">
    <source>
        <dbReference type="ARBA" id="ARBA00001947"/>
    </source>
</evidence>
<dbReference type="GO" id="GO:0008270">
    <property type="term" value="F:zinc ion binding"/>
    <property type="evidence" value="ECO:0007669"/>
    <property type="project" value="InterPro"/>
</dbReference>
<dbReference type="Proteomes" id="UP000198897">
    <property type="component" value="Unassembled WGS sequence"/>
</dbReference>
<evidence type="ECO:0000256" key="6">
    <source>
        <dbReference type="ARBA" id="ARBA00022833"/>
    </source>
</evidence>
<feature type="domain" description="Peptidase M20 dimerisation" evidence="9">
    <location>
        <begin position="254"/>
        <end position="293"/>
    </location>
</feature>
<dbReference type="InterPro" id="IPR001261">
    <property type="entry name" value="ArgE/DapE_CS"/>
</dbReference>
<dbReference type="SUPFAM" id="SSF53187">
    <property type="entry name" value="Zn-dependent exopeptidases"/>
    <property type="match status" value="1"/>
</dbReference>
<protein>
    <submittedName>
        <fullName evidence="10">Succinyl-diaminopimelate desuccinylase</fullName>
    </submittedName>
</protein>
<dbReference type="PANTHER" id="PTHR43808">
    <property type="entry name" value="ACETYLORNITHINE DEACETYLASE"/>
    <property type="match status" value="1"/>
</dbReference>
<dbReference type="GO" id="GO:0006526">
    <property type="term" value="P:L-arginine biosynthetic process"/>
    <property type="evidence" value="ECO:0007669"/>
    <property type="project" value="TreeGrafter"/>
</dbReference>
<dbReference type="Gene3D" id="3.40.630.10">
    <property type="entry name" value="Zn peptidases"/>
    <property type="match status" value="1"/>
</dbReference>
<dbReference type="EMBL" id="FOOG01000055">
    <property type="protein sequence ID" value="SFG55385.1"/>
    <property type="molecule type" value="Genomic_DNA"/>
</dbReference>
<dbReference type="SUPFAM" id="SSF55031">
    <property type="entry name" value="Bacterial exopeptidase dimerisation domain"/>
    <property type="match status" value="1"/>
</dbReference>
<dbReference type="InterPro" id="IPR010964">
    <property type="entry name" value="M20A_pepV-rel"/>
</dbReference>
<keyword evidence="11" id="KW-1185">Reference proteome</keyword>
<evidence type="ECO:0000259" key="9">
    <source>
        <dbReference type="Pfam" id="PF07687"/>
    </source>
</evidence>
<dbReference type="PANTHER" id="PTHR43808:SF31">
    <property type="entry name" value="N-ACETYL-L-CITRULLINE DEACETYLASE"/>
    <property type="match status" value="1"/>
</dbReference>
<accession>A0A1I2SRB4</accession>
<dbReference type="InterPro" id="IPR011650">
    <property type="entry name" value="Peptidase_M20_dimer"/>
</dbReference>
<keyword evidence="5" id="KW-0378">Hydrolase</keyword>
<dbReference type="OrthoDB" id="9761532at2"/>
<dbReference type="GO" id="GO:0008237">
    <property type="term" value="F:metallopeptidase activity"/>
    <property type="evidence" value="ECO:0007669"/>
    <property type="project" value="UniProtKB-KW"/>
</dbReference>
<evidence type="ECO:0000256" key="7">
    <source>
        <dbReference type="ARBA" id="ARBA00022997"/>
    </source>
</evidence>
<dbReference type="InterPro" id="IPR002933">
    <property type="entry name" value="Peptidase_M20"/>
</dbReference>
<reference evidence="11" key="1">
    <citation type="submission" date="2016-10" db="EMBL/GenBank/DDBJ databases">
        <authorList>
            <person name="Varghese N."/>
            <person name="Submissions S."/>
        </authorList>
    </citation>
    <scope>NUCLEOTIDE SEQUENCE [LARGE SCALE GENOMIC DNA]</scope>
    <source>
        <strain evidence="11">FP5</strain>
    </source>
</reference>
<evidence type="ECO:0000313" key="11">
    <source>
        <dbReference type="Proteomes" id="UP000198897"/>
    </source>
</evidence>
<dbReference type="RefSeq" id="WP_089754441.1">
    <property type="nucleotide sequence ID" value="NZ_FOOG01000055.1"/>
</dbReference>
<comment type="similarity">
    <text evidence="2">Belongs to the peptidase M20A family.</text>
</comment>
<gene>
    <name evidence="10" type="ORF">SAMN05216353_1559</name>
</gene>
<organism evidence="10 11">
    <name type="scientific">Halobacillus alkaliphilus</name>
    <dbReference type="NCBI Taxonomy" id="396056"/>
    <lineage>
        <taxon>Bacteria</taxon>
        <taxon>Bacillati</taxon>
        <taxon>Bacillota</taxon>
        <taxon>Bacilli</taxon>
        <taxon>Bacillales</taxon>
        <taxon>Bacillaceae</taxon>
        <taxon>Halobacillus</taxon>
    </lineage>
</organism>
<evidence type="ECO:0000256" key="4">
    <source>
        <dbReference type="ARBA" id="ARBA00022723"/>
    </source>
</evidence>
<dbReference type="Gene3D" id="3.30.70.360">
    <property type="match status" value="2"/>
</dbReference>
<keyword evidence="8" id="KW-0482">Metalloprotease</keyword>
<dbReference type="CDD" id="cd03888">
    <property type="entry name" value="M20_PepV"/>
    <property type="match status" value="1"/>
</dbReference>
<sequence>MDFKKLSGLYEEEFVTKVFQILKIPSVYEDSEEYPYGKPIHDVLATMLHIAQKDGFLTKNIDGHAAHIEFGEGEELLGILGHLDVVPAGDDWTTPPFEPTIRDGRLFARGAQDDKGPVMAAYIAMKILKDKGFKPNKRIRLILGTDEERDWKGMDYYFEKEEMPAFGFSPDASFPVIHAEKGLLDSFITFPTPFLGGHEIPAVEFVSLSGGDRLNMVPDQARAVVRSKEDLETHVNKYAAERKVSVSIDKIEETYTITFHGEAAHASKPEAGMNAIIELLTYLLTLPIHSEWKHKLKKITESFTQTDGSGLLLKQSDEDSGALTSNLGSLSIQPNSSLILGLNVRYPVTAEGDEIISTLQGYAEENSGTLEVYDHLKALFMTKDHPFLETLLRVYNKAVGKNDTAISIGGATYARSLHAGVAFGAMFPDSPDTAHQKDEHVRLSDMRKAVEIYAASIYELTK</sequence>
<dbReference type="InterPro" id="IPR036264">
    <property type="entry name" value="Bact_exopeptidase_dim_dom"/>
</dbReference>
<dbReference type="AlphaFoldDB" id="A0A1I2SRB4"/>
<evidence type="ECO:0000256" key="2">
    <source>
        <dbReference type="ARBA" id="ARBA00006247"/>
    </source>
</evidence>
<name>A0A1I2SRB4_9BACI</name>
<dbReference type="GO" id="GO:0006508">
    <property type="term" value="P:proteolysis"/>
    <property type="evidence" value="ECO:0007669"/>
    <property type="project" value="UniProtKB-KW"/>
</dbReference>
<dbReference type="InterPro" id="IPR050072">
    <property type="entry name" value="Peptidase_M20A"/>
</dbReference>
<dbReference type="NCBIfam" id="NF005591">
    <property type="entry name" value="PRK07318.1"/>
    <property type="match status" value="1"/>
</dbReference>
<evidence type="ECO:0000256" key="5">
    <source>
        <dbReference type="ARBA" id="ARBA00022801"/>
    </source>
</evidence>
<keyword evidence="3" id="KW-0645">Protease</keyword>
<keyword evidence="4" id="KW-0479">Metal-binding</keyword>
<dbReference type="PROSITE" id="PS00758">
    <property type="entry name" value="ARGE_DAPE_CPG2_1"/>
    <property type="match status" value="1"/>
</dbReference>
<proteinExistence type="inferred from homology"/>
<evidence type="ECO:0000313" key="10">
    <source>
        <dbReference type="EMBL" id="SFG55385.1"/>
    </source>
</evidence>
<dbReference type="GO" id="GO:0008777">
    <property type="term" value="F:acetylornithine deacetylase activity"/>
    <property type="evidence" value="ECO:0007669"/>
    <property type="project" value="TreeGrafter"/>
</dbReference>
<comment type="cofactor">
    <cofactor evidence="1">
        <name>Zn(2+)</name>
        <dbReference type="ChEBI" id="CHEBI:29105"/>
    </cofactor>
</comment>
<keyword evidence="7" id="KW-0224">Dipeptidase</keyword>
<dbReference type="Pfam" id="PF01546">
    <property type="entry name" value="Peptidase_M20"/>
    <property type="match status" value="1"/>
</dbReference>
<evidence type="ECO:0000256" key="8">
    <source>
        <dbReference type="ARBA" id="ARBA00023049"/>
    </source>
</evidence>
<keyword evidence="6" id="KW-0862">Zinc</keyword>
<evidence type="ECO:0000256" key="3">
    <source>
        <dbReference type="ARBA" id="ARBA00022670"/>
    </source>
</evidence>
<dbReference type="NCBIfam" id="TIGR01887">
    <property type="entry name" value="dipeptidaselike"/>
    <property type="match status" value="1"/>
</dbReference>
<dbReference type="GO" id="GO:0016805">
    <property type="term" value="F:dipeptidase activity"/>
    <property type="evidence" value="ECO:0007669"/>
    <property type="project" value="UniProtKB-KW"/>
</dbReference>
<dbReference type="Pfam" id="PF07687">
    <property type="entry name" value="M20_dimer"/>
    <property type="match status" value="1"/>
</dbReference>